<geneLocation type="plasmid" evidence="2">
    <name>pAsa8</name>
</geneLocation>
<accession>A0A1I9S241</accession>
<feature type="compositionally biased region" description="Basic and acidic residues" evidence="1">
    <location>
        <begin position="73"/>
        <end position="83"/>
    </location>
</feature>
<evidence type="ECO:0000256" key="1">
    <source>
        <dbReference type="SAM" id="MobiDB-lite"/>
    </source>
</evidence>
<dbReference type="RefSeq" id="WP_137736225.1">
    <property type="nucleotide sequence ID" value="NZ_LAIT01000019.1"/>
</dbReference>
<sequence length="83" mass="8607">MAQQRPTGDPSSATSPADTAPRAVAALELAPTRDHPPLGARPPDRVAQQVMTPVCRPARGHGHGPAARLPDQISHHRGEVGVG</sequence>
<reference evidence="2" key="1">
    <citation type="journal article" date="2016" name="Sci. Rep.">
        <title>Diversity of antibiotic-resistance genes in Canadian isolates of Aeromonas salmonicida subsp. salmonicida: dominance of pSN254b and discovery of pAsa8.</title>
        <authorList>
            <person name="Trudel M.V."/>
            <person name="Vincent A.T."/>
            <person name="Attere S.A."/>
            <person name="Labbe M."/>
            <person name="Derome N."/>
            <person name="Culley A.I."/>
            <person name="Charette S.J."/>
        </authorList>
    </citation>
    <scope>NUCLEOTIDE SEQUENCE</scope>
    <source>
        <strain evidence="2">M16474-11</strain>
        <plasmid evidence="2">pAsa8</plasmid>
    </source>
</reference>
<protein>
    <submittedName>
        <fullName evidence="2">Uncharacterized protein</fullName>
    </submittedName>
</protein>
<dbReference type="AlphaFoldDB" id="A0A1I9S241"/>
<keyword evidence="2" id="KW-0614">Plasmid</keyword>
<name>A0A1I9S241_AERSS</name>
<organism evidence="2">
    <name type="scientific">Aeromonas salmonicida subsp. salmonicida</name>
    <dbReference type="NCBI Taxonomy" id="29491"/>
    <lineage>
        <taxon>Bacteria</taxon>
        <taxon>Pseudomonadati</taxon>
        <taxon>Pseudomonadota</taxon>
        <taxon>Gammaproteobacteria</taxon>
        <taxon>Aeromonadales</taxon>
        <taxon>Aeromonadaceae</taxon>
        <taxon>Aeromonas</taxon>
    </lineage>
</organism>
<proteinExistence type="predicted"/>
<evidence type="ECO:0000313" key="2">
    <source>
        <dbReference type="EMBL" id="AOZ60633.1"/>
    </source>
</evidence>
<feature type="compositionally biased region" description="Polar residues" evidence="1">
    <location>
        <begin position="1"/>
        <end position="17"/>
    </location>
</feature>
<dbReference type="EMBL" id="KX364409">
    <property type="protein sequence ID" value="AOZ60633.1"/>
    <property type="molecule type" value="Genomic_DNA"/>
</dbReference>
<feature type="region of interest" description="Disordered" evidence="1">
    <location>
        <begin position="1"/>
        <end position="83"/>
    </location>
</feature>